<dbReference type="PANTHER" id="PTHR43157">
    <property type="entry name" value="PHOSPHATIDYLINOSITOL-GLYCAN BIOSYNTHESIS CLASS F PROTEIN-RELATED"/>
    <property type="match status" value="1"/>
</dbReference>
<dbReference type="EMBL" id="PVNG01000028">
    <property type="protein sequence ID" value="PRX53254.1"/>
    <property type="molecule type" value="Genomic_DNA"/>
</dbReference>
<name>A0A2T0M716_9ACTN</name>
<dbReference type="RefSeq" id="WP_106250874.1">
    <property type="nucleotide sequence ID" value="NZ_PVNG01000028.1"/>
</dbReference>
<dbReference type="Pfam" id="PF00106">
    <property type="entry name" value="adh_short"/>
    <property type="match status" value="1"/>
</dbReference>
<dbReference type="GO" id="GO:0016491">
    <property type="term" value="F:oxidoreductase activity"/>
    <property type="evidence" value="ECO:0007669"/>
    <property type="project" value="UniProtKB-KW"/>
</dbReference>
<evidence type="ECO:0000256" key="1">
    <source>
        <dbReference type="ARBA" id="ARBA00023002"/>
    </source>
</evidence>
<reference evidence="3 4" key="1">
    <citation type="submission" date="2018-03" db="EMBL/GenBank/DDBJ databases">
        <title>Genomic Encyclopedia of Type Strains, Phase III (KMG-III): the genomes of soil and plant-associated and newly described type strains.</title>
        <authorList>
            <person name="Whitman W."/>
        </authorList>
    </citation>
    <scope>NUCLEOTIDE SEQUENCE [LARGE SCALE GENOMIC DNA]</scope>
    <source>
        <strain evidence="3 4">CGMCC 4.7104</strain>
    </source>
</reference>
<comment type="similarity">
    <text evidence="2">Belongs to the short-chain dehydrogenases/reductases (SDR) family.</text>
</comment>
<evidence type="ECO:0000313" key="3">
    <source>
        <dbReference type="EMBL" id="PRX53254.1"/>
    </source>
</evidence>
<evidence type="ECO:0000256" key="2">
    <source>
        <dbReference type="RuleBase" id="RU000363"/>
    </source>
</evidence>
<dbReference type="InterPro" id="IPR036291">
    <property type="entry name" value="NAD(P)-bd_dom_sf"/>
</dbReference>
<dbReference type="AlphaFoldDB" id="A0A2T0M716"/>
<comment type="caution">
    <text evidence="3">The sequence shown here is derived from an EMBL/GenBank/DDBJ whole genome shotgun (WGS) entry which is preliminary data.</text>
</comment>
<dbReference type="Proteomes" id="UP000238312">
    <property type="component" value="Unassembled WGS sequence"/>
</dbReference>
<keyword evidence="4" id="KW-1185">Reference proteome</keyword>
<dbReference type="InterPro" id="IPR002347">
    <property type="entry name" value="SDR_fam"/>
</dbReference>
<keyword evidence="1" id="KW-0560">Oxidoreductase</keyword>
<evidence type="ECO:0000313" key="4">
    <source>
        <dbReference type="Proteomes" id="UP000238312"/>
    </source>
</evidence>
<dbReference type="Gene3D" id="3.40.50.720">
    <property type="entry name" value="NAD(P)-binding Rossmann-like Domain"/>
    <property type="match status" value="1"/>
</dbReference>
<gene>
    <name evidence="3" type="ORF">B0I32_12810</name>
</gene>
<dbReference type="OrthoDB" id="3237043at2"/>
<dbReference type="SUPFAM" id="SSF51735">
    <property type="entry name" value="NAD(P)-binding Rossmann-fold domains"/>
    <property type="match status" value="1"/>
</dbReference>
<organism evidence="3 4">
    <name type="scientific">Nonomuraea fuscirosea</name>
    <dbReference type="NCBI Taxonomy" id="1291556"/>
    <lineage>
        <taxon>Bacteria</taxon>
        <taxon>Bacillati</taxon>
        <taxon>Actinomycetota</taxon>
        <taxon>Actinomycetes</taxon>
        <taxon>Streptosporangiales</taxon>
        <taxon>Streptosporangiaceae</taxon>
        <taxon>Nonomuraea</taxon>
    </lineage>
</organism>
<proteinExistence type="inferred from homology"/>
<sequence>MRPMEERTILVTGATDGLGRGLAADLAGRGATVLVHGRDDERGRATMAEIRAGVPGARLHWYRADLSSLDRVRELAAAVAAEHQELDTLVNNAGIGTTVPGGEARQESADGHELRFAVNYLAGFLLTRLLLPVLRAAAPSRIVNVSSLGQAPIDFDDVMLREGYSGVRAYGQSKLAQVMFTVDLAEELAGTGVTANALHPATYMPTKMVPVPALSELREGVEATARLVTAPELDEVSGGFFDGTRPARAMRQAYDPAARARLRELSRELTGG</sequence>
<dbReference type="PRINTS" id="PR00080">
    <property type="entry name" value="SDRFAMILY"/>
</dbReference>
<accession>A0A2T0M716</accession>
<dbReference type="PRINTS" id="PR00081">
    <property type="entry name" value="GDHRDH"/>
</dbReference>
<protein>
    <submittedName>
        <fullName evidence="3">Short-subunit dehydrogenase</fullName>
    </submittedName>
</protein>
<dbReference type="PANTHER" id="PTHR43157:SF31">
    <property type="entry name" value="PHOSPHATIDYLINOSITOL-GLYCAN BIOSYNTHESIS CLASS F PROTEIN"/>
    <property type="match status" value="1"/>
</dbReference>